<dbReference type="InterPro" id="IPR001094">
    <property type="entry name" value="Flavdoxin-like"/>
</dbReference>
<dbReference type="GO" id="GO:0010181">
    <property type="term" value="F:FMN binding"/>
    <property type="evidence" value="ECO:0007669"/>
    <property type="project" value="InterPro"/>
</dbReference>
<dbReference type="InterPro" id="IPR008254">
    <property type="entry name" value="Flavodoxin/NO_synth"/>
</dbReference>
<dbReference type="OrthoDB" id="359268at2"/>
<dbReference type="GO" id="GO:0050660">
    <property type="term" value="F:flavin adenine dinucleotide binding"/>
    <property type="evidence" value="ECO:0007669"/>
    <property type="project" value="TreeGrafter"/>
</dbReference>
<dbReference type="Gene3D" id="3.40.50.360">
    <property type="match status" value="1"/>
</dbReference>
<dbReference type="GO" id="GO:0016491">
    <property type="term" value="F:oxidoreductase activity"/>
    <property type="evidence" value="ECO:0007669"/>
    <property type="project" value="TreeGrafter"/>
</dbReference>
<dbReference type="EMBL" id="FNDN01000007">
    <property type="protein sequence ID" value="SDI40906.1"/>
    <property type="molecule type" value="Genomic_DNA"/>
</dbReference>
<sequence length="147" mass="15806">MAVVILYGSEAGNAESVAEHLADVLSGQDVSLYDMMEFDPGDLDADDFHIVVCSTYGDGELPTGAAPFFDALDEDEPDLDGVRFALFGMGDSVYETFNRGGEIMAEKLISLGAVQVGEHARHDDSGPIKVKDQAEEWAKKIAAEFLS</sequence>
<evidence type="ECO:0000313" key="2">
    <source>
        <dbReference type="EMBL" id="SDI40906.1"/>
    </source>
</evidence>
<evidence type="ECO:0000256" key="1">
    <source>
        <dbReference type="ARBA" id="ARBA00022630"/>
    </source>
</evidence>
<accession>A0A1G8KBP7</accession>
<reference evidence="2 3" key="1">
    <citation type="submission" date="2016-10" db="EMBL/GenBank/DDBJ databases">
        <authorList>
            <person name="de Groot N.N."/>
        </authorList>
    </citation>
    <scope>NUCLEOTIDE SEQUENCE [LARGE SCALE GENOMIC DNA]</scope>
    <source>
        <strain evidence="2 3">DSM 44892</strain>
    </source>
</reference>
<organism evidence="2 3">
    <name type="scientific">Rhodococcus triatomae</name>
    <dbReference type="NCBI Taxonomy" id="300028"/>
    <lineage>
        <taxon>Bacteria</taxon>
        <taxon>Bacillati</taxon>
        <taxon>Actinomycetota</taxon>
        <taxon>Actinomycetes</taxon>
        <taxon>Mycobacteriales</taxon>
        <taxon>Nocardiaceae</taxon>
        <taxon>Rhodococcus</taxon>
    </lineage>
</organism>
<dbReference type="GO" id="GO:0005829">
    <property type="term" value="C:cytosol"/>
    <property type="evidence" value="ECO:0007669"/>
    <property type="project" value="TreeGrafter"/>
</dbReference>
<dbReference type="RefSeq" id="WP_072738200.1">
    <property type="nucleotide sequence ID" value="NZ_CP048813.1"/>
</dbReference>
<dbReference type="Proteomes" id="UP000183263">
    <property type="component" value="Unassembled WGS sequence"/>
</dbReference>
<dbReference type="PANTHER" id="PTHR19384">
    <property type="entry name" value="NITRIC OXIDE SYNTHASE-RELATED"/>
    <property type="match status" value="1"/>
</dbReference>
<proteinExistence type="predicted"/>
<dbReference type="PROSITE" id="PS50902">
    <property type="entry name" value="FLAVODOXIN_LIKE"/>
    <property type="match status" value="1"/>
</dbReference>
<protein>
    <submittedName>
        <fullName evidence="2">MioC protein</fullName>
    </submittedName>
</protein>
<dbReference type="Pfam" id="PF00258">
    <property type="entry name" value="Flavodoxin_1"/>
    <property type="match status" value="1"/>
</dbReference>
<dbReference type="PRINTS" id="PR00369">
    <property type="entry name" value="FLAVODOXIN"/>
</dbReference>
<evidence type="ECO:0000313" key="3">
    <source>
        <dbReference type="Proteomes" id="UP000183263"/>
    </source>
</evidence>
<keyword evidence="1" id="KW-0285">Flavoprotein</keyword>
<dbReference type="AlphaFoldDB" id="A0A1G8KBP7"/>
<keyword evidence="3" id="KW-1185">Reference proteome</keyword>
<gene>
    <name evidence="2" type="ORF">SAMN05444695_10788</name>
</gene>
<dbReference type="SUPFAM" id="SSF52218">
    <property type="entry name" value="Flavoproteins"/>
    <property type="match status" value="1"/>
</dbReference>
<dbReference type="InterPro" id="IPR029039">
    <property type="entry name" value="Flavoprotein-like_sf"/>
</dbReference>
<name>A0A1G8KBP7_9NOCA</name>